<dbReference type="Pfam" id="PF07818">
    <property type="entry name" value="HCNGP"/>
    <property type="match status" value="1"/>
</dbReference>
<evidence type="ECO:0000313" key="3">
    <source>
        <dbReference type="Proteomes" id="UP000636800"/>
    </source>
</evidence>
<dbReference type="Proteomes" id="UP000636800">
    <property type="component" value="Unassembled WGS sequence"/>
</dbReference>
<gene>
    <name evidence="2" type="ORF">HPP92_010042</name>
</gene>
<dbReference type="PANTHER" id="PTHR13464:SF0">
    <property type="entry name" value="SAP30-BINDING PROTEIN"/>
    <property type="match status" value="1"/>
</dbReference>
<feature type="region of interest" description="Disordered" evidence="1">
    <location>
        <begin position="1"/>
        <end position="42"/>
    </location>
</feature>
<dbReference type="GO" id="GO:0006355">
    <property type="term" value="P:regulation of DNA-templated transcription"/>
    <property type="evidence" value="ECO:0007669"/>
    <property type="project" value="InterPro"/>
</dbReference>
<dbReference type="PANTHER" id="PTHR13464">
    <property type="entry name" value="TRANSCRIPTIONAL REGULATOR PROTEIN HCNGP"/>
    <property type="match status" value="1"/>
</dbReference>
<organism evidence="2 3">
    <name type="scientific">Vanilla planifolia</name>
    <name type="common">Vanilla</name>
    <dbReference type="NCBI Taxonomy" id="51239"/>
    <lineage>
        <taxon>Eukaryota</taxon>
        <taxon>Viridiplantae</taxon>
        <taxon>Streptophyta</taxon>
        <taxon>Embryophyta</taxon>
        <taxon>Tracheophyta</taxon>
        <taxon>Spermatophyta</taxon>
        <taxon>Magnoliopsida</taxon>
        <taxon>Liliopsida</taxon>
        <taxon>Asparagales</taxon>
        <taxon>Orchidaceae</taxon>
        <taxon>Vanilloideae</taxon>
        <taxon>Vanilleae</taxon>
        <taxon>Vanilla</taxon>
    </lineage>
</organism>
<dbReference type="InterPro" id="IPR012479">
    <property type="entry name" value="SAP30BP"/>
</dbReference>
<feature type="compositionally biased region" description="Polar residues" evidence="1">
    <location>
        <begin position="73"/>
        <end position="84"/>
    </location>
</feature>
<dbReference type="EMBL" id="JADCNL010000004">
    <property type="protein sequence ID" value="KAG0485963.1"/>
    <property type="molecule type" value="Genomic_DNA"/>
</dbReference>
<proteinExistence type="predicted"/>
<dbReference type="GO" id="GO:0005634">
    <property type="term" value="C:nucleus"/>
    <property type="evidence" value="ECO:0007669"/>
    <property type="project" value="TreeGrafter"/>
</dbReference>
<name>A0A835V608_VANPL</name>
<reference evidence="2 3" key="1">
    <citation type="journal article" date="2020" name="Nat. Food">
        <title>A phased Vanilla planifolia genome enables genetic improvement of flavour and production.</title>
        <authorList>
            <person name="Hasing T."/>
            <person name="Tang H."/>
            <person name="Brym M."/>
            <person name="Khazi F."/>
            <person name="Huang T."/>
            <person name="Chambers A.H."/>
        </authorList>
    </citation>
    <scope>NUCLEOTIDE SEQUENCE [LARGE SCALE GENOMIC DNA]</scope>
    <source>
        <tissue evidence="2">Leaf</tissue>
    </source>
</reference>
<protein>
    <submittedName>
        <fullName evidence="2">Uncharacterized protein</fullName>
    </submittedName>
</protein>
<evidence type="ECO:0000256" key="1">
    <source>
        <dbReference type="SAM" id="MobiDB-lite"/>
    </source>
</evidence>
<keyword evidence="3" id="KW-1185">Reference proteome</keyword>
<comment type="caution">
    <text evidence="2">The sequence shown here is derived from an EMBL/GenBank/DDBJ whole genome shotgun (WGS) entry which is preliminary data.</text>
</comment>
<evidence type="ECO:0000313" key="2">
    <source>
        <dbReference type="EMBL" id="KAG0485963.1"/>
    </source>
</evidence>
<accession>A0A835V608</accession>
<feature type="region of interest" description="Disordered" evidence="1">
    <location>
        <begin position="71"/>
        <end position="92"/>
    </location>
</feature>
<dbReference type="AlphaFoldDB" id="A0A835V608"/>
<sequence>MEESESITLLSIYGHEEEVEEAISPPPEIGGDGENANETLTGSNVGDELLKRIPNEAPQSLTSVSLLDAWKGSRSSPRSNSPHQLQVPRFEDEQCSPSISTIKLTPAKVPESSIQGAADIGRAIGSAVVDLANDEAAIILESEAVEARTACMVLESQSSDGILEETLQLASVASMPNNQHEHLQPSTLLEQFKSETSLVMGSCFTEHGEHVVGVSAAFSSVMHRFDHLEKFLPPPVAIKCPEELQENINKFLAYKRVGKNFNADLRDRKDYRNPDFLLHAVRYQDIDQIGTCFSKEIFDPHGYDKSDYYDEIEADMKRELKRKEQERRTSQKIDFVSGGTYYGIVAPALSLNAQFPGIRAANSLQTSLSAVDATRDVRQKSKWDEGWKLE</sequence>